<dbReference type="InterPro" id="IPR018077">
    <property type="entry name" value="Glyco_hydro_fam25_subgr"/>
</dbReference>
<evidence type="ECO:0000313" key="7">
    <source>
        <dbReference type="Proteomes" id="UP000199373"/>
    </source>
</evidence>
<dbReference type="Pfam" id="PF01183">
    <property type="entry name" value="Glyco_hydro_25"/>
    <property type="match status" value="1"/>
</dbReference>
<keyword evidence="5" id="KW-1133">Transmembrane helix</keyword>
<dbReference type="InterPro" id="IPR017853">
    <property type="entry name" value="GH"/>
</dbReference>
<dbReference type="SUPFAM" id="SSF82185">
    <property type="entry name" value="Histone H3 K4-specific methyltransferase SET7/9 N-terminal domain"/>
    <property type="match status" value="1"/>
</dbReference>
<reference evidence="6 7" key="1">
    <citation type="submission" date="2016-10" db="EMBL/GenBank/DDBJ databases">
        <authorList>
            <person name="de Groot N.N."/>
        </authorList>
    </citation>
    <scope>NUCLEOTIDE SEQUENCE [LARGE SCALE GENOMIC DNA]</scope>
    <source>
        <strain evidence="6 7">TC2-24</strain>
    </source>
</reference>
<dbReference type="Gene3D" id="2.20.110.10">
    <property type="entry name" value="Histone H3 K4-specific methyltransferase SET7/9 N-terminal domain"/>
    <property type="match status" value="1"/>
</dbReference>
<feature type="transmembrane region" description="Helical" evidence="5">
    <location>
        <begin position="6"/>
        <end position="22"/>
    </location>
</feature>
<evidence type="ECO:0000256" key="5">
    <source>
        <dbReference type="SAM" id="Phobius"/>
    </source>
</evidence>
<dbReference type="GO" id="GO:0016998">
    <property type="term" value="P:cell wall macromolecule catabolic process"/>
    <property type="evidence" value="ECO:0007669"/>
    <property type="project" value="InterPro"/>
</dbReference>
<name>A0A1I0LYH5_9BACT</name>
<keyword evidence="5" id="KW-0812">Transmembrane</keyword>
<organism evidence="6 7">
    <name type="scientific">Prevotella aff. ruminicola Tc2-24</name>
    <dbReference type="NCBI Taxonomy" id="81582"/>
    <lineage>
        <taxon>Bacteria</taxon>
        <taxon>Pseudomonadati</taxon>
        <taxon>Bacteroidota</taxon>
        <taxon>Bacteroidia</taxon>
        <taxon>Bacteroidales</taxon>
        <taxon>Prevotellaceae</taxon>
        <taxon>Prevotella</taxon>
    </lineage>
</organism>
<keyword evidence="4" id="KW-0326">Glycosidase</keyword>
<dbReference type="PANTHER" id="PTHR34135:SF2">
    <property type="entry name" value="LYSOZYME"/>
    <property type="match status" value="1"/>
</dbReference>
<dbReference type="Proteomes" id="UP000199373">
    <property type="component" value="Unassembled WGS sequence"/>
</dbReference>
<dbReference type="InterPro" id="IPR002053">
    <property type="entry name" value="Glyco_hydro_25"/>
</dbReference>
<dbReference type="GO" id="GO:0003796">
    <property type="term" value="F:lysozyme activity"/>
    <property type="evidence" value="ECO:0007669"/>
    <property type="project" value="InterPro"/>
</dbReference>
<sequence>MKKIILYITLPFIGLMIANLYIRKPAYTGMRLSTDIASHMLFDSTLTVPSAIDDELRYYFERHNVEDEGYEMVVAFANGRRHLVEVSSYVPVRNIGTWRDYQREGSALLLDAEGRTIIGTCHADTVETGVRIDSIGTYMGDFSQTKAHGHGAYYRPNGDYAEGHWENDRQHGFGLELLQPDDGEPHLRVGDWTAGRFMGERMRYTTERIYGIDIARYQHGKGRKVFPIRWDQMRITWLGKKGSRNVSGTADYPVSFLYIKSTEGTTIRNRYYAGDYVQARKHGIRTGAYHFWSVRTSGADQARFFLQNTRFSKGDLPPVLDVEPSDAQIQQMGGIDRMFQHIRIWMTMVQRKTGVRPILYINQMFVNKYLSLAPDIKRDYRVWIARYGEYKPDVRLTYWQLCPDGRVAGIHGEVDINVFNGYKSQFEKFIEEETIK</sequence>
<evidence type="ECO:0000256" key="1">
    <source>
        <dbReference type="ARBA" id="ARBA00010646"/>
    </source>
</evidence>
<dbReference type="SMART" id="SM00641">
    <property type="entry name" value="Glyco_25"/>
    <property type="match status" value="1"/>
</dbReference>
<proteinExistence type="inferred from homology"/>
<dbReference type="Gene3D" id="3.20.20.80">
    <property type="entry name" value="Glycosidases"/>
    <property type="match status" value="1"/>
</dbReference>
<gene>
    <name evidence="6" type="ORF">SAMN04487850_0105</name>
</gene>
<keyword evidence="3" id="KW-0378">Hydrolase</keyword>
<dbReference type="InterPro" id="IPR003409">
    <property type="entry name" value="MORN"/>
</dbReference>
<dbReference type="SUPFAM" id="SSF51445">
    <property type="entry name" value="(Trans)glycosidases"/>
    <property type="match status" value="1"/>
</dbReference>
<accession>A0A1I0LYH5</accession>
<comment type="similarity">
    <text evidence="1">Belongs to the glycosyl hydrolase 25 family.</text>
</comment>
<evidence type="ECO:0000256" key="3">
    <source>
        <dbReference type="ARBA" id="ARBA00022801"/>
    </source>
</evidence>
<dbReference type="RefSeq" id="WP_091914035.1">
    <property type="nucleotide sequence ID" value="NZ_FOIQ01000001.1"/>
</dbReference>
<dbReference type="PROSITE" id="PS51904">
    <property type="entry name" value="GLYCOSYL_HYDROL_F25_2"/>
    <property type="match status" value="1"/>
</dbReference>
<protein>
    <submittedName>
        <fullName evidence="6">Lysozyme</fullName>
    </submittedName>
</protein>
<dbReference type="GO" id="GO:0009253">
    <property type="term" value="P:peptidoglycan catabolic process"/>
    <property type="evidence" value="ECO:0007669"/>
    <property type="project" value="InterPro"/>
</dbReference>
<dbReference type="GO" id="GO:0016052">
    <property type="term" value="P:carbohydrate catabolic process"/>
    <property type="evidence" value="ECO:0007669"/>
    <property type="project" value="TreeGrafter"/>
</dbReference>
<dbReference type="EMBL" id="FOIQ01000001">
    <property type="protein sequence ID" value="SEV80929.1"/>
    <property type="molecule type" value="Genomic_DNA"/>
</dbReference>
<keyword evidence="5" id="KW-0472">Membrane</keyword>
<dbReference type="Pfam" id="PF02493">
    <property type="entry name" value="MORN"/>
    <property type="match status" value="2"/>
</dbReference>
<evidence type="ECO:0000313" key="6">
    <source>
        <dbReference type="EMBL" id="SEV80929.1"/>
    </source>
</evidence>
<keyword evidence="2" id="KW-0677">Repeat</keyword>
<evidence type="ECO:0000256" key="2">
    <source>
        <dbReference type="ARBA" id="ARBA00022737"/>
    </source>
</evidence>
<evidence type="ECO:0000256" key="4">
    <source>
        <dbReference type="ARBA" id="ARBA00023295"/>
    </source>
</evidence>
<dbReference type="AlphaFoldDB" id="A0A1I0LYH5"/>
<keyword evidence="7" id="KW-1185">Reference proteome</keyword>
<dbReference type="PANTHER" id="PTHR34135">
    <property type="entry name" value="LYSOZYME"/>
    <property type="match status" value="1"/>
</dbReference>